<protein>
    <submittedName>
        <fullName evidence="1">Uncharacterized protein</fullName>
    </submittedName>
</protein>
<reference evidence="1" key="2">
    <citation type="submission" date="2023-05" db="EMBL/GenBank/DDBJ databases">
        <authorList>
            <consortium name="Lawrence Berkeley National Laboratory"/>
            <person name="Steindorff A."/>
            <person name="Hensen N."/>
            <person name="Bonometti L."/>
            <person name="Westerberg I."/>
            <person name="Brannstrom I.O."/>
            <person name="Guillou S."/>
            <person name="Cros-Aarteil S."/>
            <person name="Calhoun S."/>
            <person name="Haridas S."/>
            <person name="Kuo A."/>
            <person name="Mondo S."/>
            <person name="Pangilinan J."/>
            <person name="Riley R."/>
            <person name="Labutti K."/>
            <person name="Andreopoulos B."/>
            <person name="Lipzen A."/>
            <person name="Chen C."/>
            <person name="Yanf M."/>
            <person name="Daum C."/>
            <person name="Ng V."/>
            <person name="Clum A."/>
            <person name="Ohm R."/>
            <person name="Martin F."/>
            <person name="Silar P."/>
            <person name="Natvig D."/>
            <person name="Lalanne C."/>
            <person name="Gautier V."/>
            <person name="Ament-Velasquez S.L."/>
            <person name="Kruys A."/>
            <person name="Hutchinson M.I."/>
            <person name="Powell A.J."/>
            <person name="Barry K."/>
            <person name="Miller A.N."/>
            <person name="Grigoriev I.V."/>
            <person name="Debuchy R."/>
            <person name="Gladieux P."/>
            <person name="Thoren M.H."/>
            <person name="Johannesson H."/>
        </authorList>
    </citation>
    <scope>NUCLEOTIDE SEQUENCE</scope>
    <source>
        <strain evidence="1">CBS 731.68</strain>
    </source>
</reference>
<evidence type="ECO:0000313" key="1">
    <source>
        <dbReference type="EMBL" id="KAK4122105.1"/>
    </source>
</evidence>
<gene>
    <name evidence="1" type="ORF">N657DRAFT_491168</name>
</gene>
<dbReference type="EMBL" id="MU853231">
    <property type="protein sequence ID" value="KAK4122105.1"/>
    <property type="molecule type" value="Genomic_DNA"/>
</dbReference>
<sequence length="779" mass="87291">MDGCQGNGPLFPFDQYRRLAVTGRHSGPRDQIARASEFTPSRALQGTGRRGRRQDRAVQLRNQIPRGASEPRANCQEMVSHFVFLYRADWRPRKEDAPPALWCVGDDGEKYRLSTVYIPSTQDPYSASSIARRTEISLRFIHRRYIDTFQKLEPDGLDWLENSLGIAKLIRLAQTGGFWGTSIHVDFKLLLDRKPFEALGLLRFHWADYSPWFETETGTAHHEKQHPARQVLERREPLIQAIRRTQVPCHGNDAAKLSEKALPRESLLALVDTTSSGTAPGLPECEPSSLGCRICRFFKSVISFPKKRSTGPIPHDRLLNIARPEDGEWDFLEKFGVVVKPAPLMFMAHFRRLRGSRVTHKQISGLYEQLEKCVNGVPGDGKSSKINMEQKADLTEKIRKLFREDKSISLPPGSGRSVGEWVGNGTCVWDGPECLRHVPRVKDLYGSRQMLFHSIFGMPLADLVTLHEEALHMVPSDTNHIVSVLSTISRYLGRPQTGSGSVPDLSSCALFPVIPAIGDQQEAGTVLRTSRDRICCIPKSQLHRDSLLGVVDMSVLSSEEFSANALRTLRERLDLGSHFVSKLQKGKASEVGSAQQHPSYERRLRDKAPYISELIPNTLSRETIQIKKELLAHARAYASDRIDTRLIFDVDGCEVLGAPIMSDTYTQVTESGILELYLVADAHALELGYPPVALIEVLAELLCMPVRSENDRELLTNILYVHDNLLIKKELETRKGRIPSAPRRTAGTLKVHETKRQEEAEGDIGDKGVGSTQHIAPVI</sequence>
<evidence type="ECO:0000313" key="2">
    <source>
        <dbReference type="Proteomes" id="UP001302602"/>
    </source>
</evidence>
<organism evidence="1 2">
    <name type="scientific">Parathielavia appendiculata</name>
    <dbReference type="NCBI Taxonomy" id="2587402"/>
    <lineage>
        <taxon>Eukaryota</taxon>
        <taxon>Fungi</taxon>
        <taxon>Dikarya</taxon>
        <taxon>Ascomycota</taxon>
        <taxon>Pezizomycotina</taxon>
        <taxon>Sordariomycetes</taxon>
        <taxon>Sordariomycetidae</taxon>
        <taxon>Sordariales</taxon>
        <taxon>Chaetomiaceae</taxon>
        <taxon>Parathielavia</taxon>
    </lineage>
</organism>
<dbReference type="GeneID" id="87824392"/>
<dbReference type="Proteomes" id="UP001302602">
    <property type="component" value="Unassembled WGS sequence"/>
</dbReference>
<reference evidence="1" key="1">
    <citation type="journal article" date="2023" name="Mol. Phylogenet. Evol.">
        <title>Genome-scale phylogeny and comparative genomics of the fungal order Sordariales.</title>
        <authorList>
            <person name="Hensen N."/>
            <person name="Bonometti L."/>
            <person name="Westerberg I."/>
            <person name="Brannstrom I.O."/>
            <person name="Guillou S."/>
            <person name="Cros-Aarteil S."/>
            <person name="Calhoun S."/>
            <person name="Haridas S."/>
            <person name="Kuo A."/>
            <person name="Mondo S."/>
            <person name="Pangilinan J."/>
            <person name="Riley R."/>
            <person name="LaButti K."/>
            <person name="Andreopoulos B."/>
            <person name="Lipzen A."/>
            <person name="Chen C."/>
            <person name="Yan M."/>
            <person name="Daum C."/>
            <person name="Ng V."/>
            <person name="Clum A."/>
            <person name="Steindorff A."/>
            <person name="Ohm R.A."/>
            <person name="Martin F."/>
            <person name="Silar P."/>
            <person name="Natvig D.O."/>
            <person name="Lalanne C."/>
            <person name="Gautier V."/>
            <person name="Ament-Velasquez S.L."/>
            <person name="Kruys A."/>
            <person name="Hutchinson M.I."/>
            <person name="Powell A.J."/>
            <person name="Barry K."/>
            <person name="Miller A.N."/>
            <person name="Grigoriev I.V."/>
            <person name="Debuchy R."/>
            <person name="Gladieux P."/>
            <person name="Hiltunen Thoren M."/>
            <person name="Johannesson H."/>
        </authorList>
    </citation>
    <scope>NUCLEOTIDE SEQUENCE</scope>
    <source>
        <strain evidence="1">CBS 731.68</strain>
    </source>
</reference>
<keyword evidence="2" id="KW-1185">Reference proteome</keyword>
<dbReference type="AlphaFoldDB" id="A0AAN6Z1H6"/>
<dbReference type="RefSeq" id="XP_062645876.1">
    <property type="nucleotide sequence ID" value="XM_062787622.1"/>
</dbReference>
<accession>A0AAN6Z1H6</accession>
<proteinExistence type="predicted"/>
<name>A0AAN6Z1H6_9PEZI</name>
<comment type="caution">
    <text evidence="1">The sequence shown here is derived from an EMBL/GenBank/DDBJ whole genome shotgun (WGS) entry which is preliminary data.</text>
</comment>